<proteinExistence type="predicted"/>
<name>A0A1J9TFN7_9BACI</name>
<reference evidence="1 2" key="1">
    <citation type="submission" date="2016-06" db="EMBL/GenBank/DDBJ databases">
        <title>First insights into the genetic diversity and population structure of in the Bacillus cereus group bacteria from diverse marine environments.</title>
        <authorList>
            <person name="Liu Y."/>
            <person name="Lai Q."/>
            <person name="Shao Z."/>
        </authorList>
    </citation>
    <scope>NUCLEOTIDE SEQUENCE [LARGE SCALE GENOMIC DNA]</scope>
    <source>
        <strain evidence="1 2">N35-10-2</strain>
    </source>
</reference>
<dbReference type="Proteomes" id="UP000181873">
    <property type="component" value="Unassembled WGS sequence"/>
</dbReference>
<accession>A0A1J9TFN7</accession>
<dbReference type="RefSeq" id="WP_165613746.1">
    <property type="nucleotide sequence ID" value="NZ_CBCSIO010000029.1"/>
</dbReference>
<protein>
    <submittedName>
        <fullName evidence="1">Uncharacterized protein</fullName>
    </submittedName>
</protein>
<dbReference type="EMBL" id="MAOE01000077">
    <property type="protein sequence ID" value="OJD65046.1"/>
    <property type="molecule type" value="Genomic_DNA"/>
</dbReference>
<evidence type="ECO:0000313" key="2">
    <source>
        <dbReference type="Proteomes" id="UP000181873"/>
    </source>
</evidence>
<gene>
    <name evidence="1" type="ORF">BAU25_01210</name>
</gene>
<organism evidence="1 2">
    <name type="scientific">Bacillus albus</name>
    <dbReference type="NCBI Taxonomy" id="2026189"/>
    <lineage>
        <taxon>Bacteria</taxon>
        <taxon>Bacillati</taxon>
        <taxon>Bacillota</taxon>
        <taxon>Bacilli</taxon>
        <taxon>Bacillales</taxon>
        <taxon>Bacillaceae</taxon>
        <taxon>Bacillus</taxon>
        <taxon>Bacillus cereus group</taxon>
    </lineage>
</organism>
<dbReference type="AlphaFoldDB" id="A0A1J9TFN7"/>
<sequence length="73" mass="7532">MITNIGETMIAGTGFAITVGEKTTIKTMTTAEAEAEAITTVGEIITITAEAITIIAEAITTVGEILTTVGRIF</sequence>
<evidence type="ECO:0000313" key="1">
    <source>
        <dbReference type="EMBL" id="OJD65046.1"/>
    </source>
</evidence>
<comment type="caution">
    <text evidence="1">The sequence shown here is derived from an EMBL/GenBank/DDBJ whole genome shotgun (WGS) entry which is preliminary data.</text>
</comment>